<dbReference type="AlphaFoldDB" id="A0A8E2EHP6"/>
<dbReference type="SUPFAM" id="SSF103473">
    <property type="entry name" value="MFS general substrate transporter"/>
    <property type="match status" value="1"/>
</dbReference>
<feature type="transmembrane region" description="Helical" evidence="3">
    <location>
        <begin position="138"/>
        <end position="160"/>
    </location>
</feature>
<dbReference type="InterPro" id="IPR036259">
    <property type="entry name" value="MFS_trans_sf"/>
</dbReference>
<gene>
    <name evidence="5" type="ORF">K432DRAFT_289744</name>
</gene>
<keyword evidence="6" id="KW-1185">Reference proteome</keyword>
<dbReference type="GO" id="GO:0016020">
    <property type="term" value="C:membrane"/>
    <property type="evidence" value="ECO:0007669"/>
    <property type="project" value="UniProtKB-SubCell"/>
</dbReference>
<feature type="transmembrane region" description="Helical" evidence="3">
    <location>
        <begin position="108"/>
        <end position="131"/>
    </location>
</feature>
<feature type="transmembrane region" description="Helical" evidence="3">
    <location>
        <begin position="382"/>
        <end position="402"/>
    </location>
</feature>
<proteinExistence type="inferred from homology"/>
<evidence type="ECO:0000313" key="5">
    <source>
        <dbReference type="EMBL" id="OCK84024.1"/>
    </source>
</evidence>
<dbReference type="PROSITE" id="PS50850">
    <property type="entry name" value="MFS"/>
    <property type="match status" value="1"/>
</dbReference>
<keyword evidence="3" id="KW-1133">Transmembrane helix</keyword>
<name>A0A8E2EHP6_9PEZI</name>
<organism evidence="5 6">
    <name type="scientific">Lepidopterella palustris CBS 459.81</name>
    <dbReference type="NCBI Taxonomy" id="1314670"/>
    <lineage>
        <taxon>Eukaryota</taxon>
        <taxon>Fungi</taxon>
        <taxon>Dikarya</taxon>
        <taxon>Ascomycota</taxon>
        <taxon>Pezizomycotina</taxon>
        <taxon>Dothideomycetes</taxon>
        <taxon>Pleosporomycetidae</taxon>
        <taxon>Mytilinidiales</taxon>
        <taxon>Argynnaceae</taxon>
        <taxon>Lepidopterella</taxon>
    </lineage>
</organism>
<feature type="transmembrane region" description="Helical" evidence="3">
    <location>
        <begin position="172"/>
        <end position="193"/>
    </location>
</feature>
<dbReference type="InterPro" id="IPR011701">
    <property type="entry name" value="MFS"/>
</dbReference>
<feature type="transmembrane region" description="Helical" evidence="3">
    <location>
        <begin position="315"/>
        <end position="334"/>
    </location>
</feature>
<dbReference type="InterPro" id="IPR050327">
    <property type="entry name" value="Proton-linked_MCT"/>
</dbReference>
<dbReference type="Gene3D" id="1.20.1250.20">
    <property type="entry name" value="MFS general substrate transporter like domains"/>
    <property type="match status" value="2"/>
</dbReference>
<dbReference type="PANTHER" id="PTHR11360">
    <property type="entry name" value="MONOCARBOXYLATE TRANSPORTER"/>
    <property type="match status" value="1"/>
</dbReference>
<dbReference type="Pfam" id="PF07690">
    <property type="entry name" value="MFS_1"/>
    <property type="match status" value="1"/>
</dbReference>
<evidence type="ECO:0000256" key="1">
    <source>
        <dbReference type="ARBA" id="ARBA00004141"/>
    </source>
</evidence>
<feature type="transmembrane region" description="Helical" evidence="3">
    <location>
        <begin position="275"/>
        <end position="303"/>
    </location>
</feature>
<dbReference type="PANTHER" id="PTHR11360:SF252">
    <property type="entry name" value="MAJOR FACILITATOR SUPERFAMILY (MFS) PROFILE DOMAIN-CONTAINING PROTEIN-RELATED"/>
    <property type="match status" value="1"/>
</dbReference>
<protein>
    <submittedName>
        <fullName evidence="5">MFS general substrate transporter</fullName>
    </submittedName>
</protein>
<keyword evidence="3" id="KW-0472">Membrane</keyword>
<dbReference type="OrthoDB" id="6509908at2759"/>
<dbReference type="InterPro" id="IPR020846">
    <property type="entry name" value="MFS_dom"/>
</dbReference>
<feature type="transmembrane region" description="Helical" evidence="3">
    <location>
        <begin position="53"/>
        <end position="71"/>
    </location>
</feature>
<feature type="domain" description="Major facilitator superfamily (MFS) profile" evidence="4">
    <location>
        <begin position="11"/>
        <end position="404"/>
    </location>
</feature>
<evidence type="ECO:0000256" key="2">
    <source>
        <dbReference type="ARBA" id="ARBA00006727"/>
    </source>
</evidence>
<evidence type="ECO:0000256" key="3">
    <source>
        <dbReference type="SAM" id="Phobius"/>
    </source>
</evidence>
<dbReference type="GO" id="GO:0022857">
    <property type="term" value="F:transmembrane transporter activity"/>
    <property type="evidence" value="ECO:0007669"/>
    <property type="project" value="InterPro"/>
</dbReference>
<keyword evidence="3" id="KW-0812">Transmembrane</keyword>
<feature type="transmembrane region" description="Helical" evidence="3">
    <location>
        <begin position="214"/>
        <end position="235"/>
    </location>
</feature>
<evidence type="ECO:0000259" key="4">
    <source>
        <dbReference type="PROSITE" id="PS50850"/>
    </source>
</evidence>
<feature type="transmembrane region" description="Helical" evidence="3">
    <location>
        <begin position="12"/>
        <end position="33"/>
    </location>
</feature>
<dbReference type="EMBL" id="KV744846">
    <property type="protein sequence ID" value="OCK84024.1"/>
    <property type="molecule type" value="Genomic_DNA"/>
</dbReference>
<evidence type="ECO:0000313" key="6">
    <source>
        <dbReference type="Proteomes" id="UP000250266"/>
    </source>
</evidence>
<comment type="subcellular location">
    <subcellularLocation>
        <location evidence="1">Membrane</location>
        <topology evidence="1">Multi-pass membrane protein</topology>
    </subcellularLocation>
</comment>
<feature type="transmembrane region" description="Helical" evidence="3">
    <location>
        <begin position="346"/>
        <end position="370"/>
    </location>
</feature>
<feature type="transmembrane region" description="Helical" evidence="3">
    <location>
        <begin position="83"/>
        <end position="102"/>
    </location>
</feature>
<comment type="similarity">
    <text evidence="2">Belongs to the major facilitator superfamily. Monocarboxylate porter (TC 2.A.1.13) family.</text>
</comment>
<dbReference type="Proteomes" id="UP000250266">
    <property type="component" value="Unassembled WGS sequence"/>
</dbReference>
<reference evidence="5 6" key="1">
    <citation type="journal article" date="2016" name="Nat. Commun.">
        <title>Ectomycorrhizal ecology is imprinted in the genome of the dominant symbiotic fungus Cenococcum geophilum.</title>
        <authorList>
            <consortium name="DOE Joint Genome Institute"/>
            <person name="Peter M."/>
            <person name="Kohler A."/>
            <person name="Ohm R.A."/>
            <person name="Kuo A."/>
            <person name="Krutzmann J."/>
            <person name="Morin E."/>
            <person name="Arend M."/>
            <person name="Barry K.W."/>
            <person name="Binder M."/>
            <person name="Choi C."/>
            <person name="Clum A."/>
            <person name="Copeland A."/>
            <person name="Grisel N."/>
            <person name="Haridas S."/>
            <person name="Kipfer T."/>
            <person name="LaButti K."/>
            <person name="Lindquist E."/>
            <person name="Lipzen A."/>
            <person name="Maire R."/>
            <person name="Meier B."/>
            <person name="Mihaltcheva S."/>
            <person name="Molinier V."/>
            <person name="Murat C."/>
            <person name="Poggeler S."/>
            <person name="Quandt C.A."/>
            <person name="Sperisen C."/>
            <person name="Tritt A."/>
            <person name="Tisserant E."/>
            <person name="Crous P.W."/>
            <person name="Henrissat B."/>
            <person name="Nehls U."/>
            <person name="Egli S."/>
            <person name="Spatafora J.W."/>
            <person name="Grigoriev I.V."/>
            <person name="Martin F.M."/>
        </authorList>
    </citation>
    <scope>NUCLEOTIDE SEQUENCE [LARGE SCALE GENOMIC DNA]</scope>
    <source>
        <strain evidence="5 6">CBS 459.81</strain>
    </source>
</reference>
<accession>A0A8E2EHP6</accession>
<sequence length="405" mass="43179">MAEDTPKEGVKAWLQATGSFLVYVATWGLLSAYGSYQSYYETTLLAHTRTDKIAWVGTVQGVLLILGGVVTGPIYDRGYVRELIVTGTLLTVLGIMMLSLATQYYQVLLTQGLCIGIGSGILYTPSIAVVATTFGPRYRALAVCFATSGTAVGGILYPIIFVRLLPTLGFAWATRVLGFVTLAALLIALPIIVPDAPEATAAVQGRAARSLIDFAALKEPVFAIFCLALFFMWTAYWVPFFLIPTFAQFALGASAEWAFDLLVITNAATVAGRLLAALIIPYVGVAGGMLACSLGSALILYAWVAVKAMAGFEAWIVMLGVVMAPLAVFFPAIVPQMCPSTEVVGTRLGMGSAAAALGVLLGAPLSSALIDIETGEFWRMEVFIASCMTAGAVLMTYVWWWLRKQ</sequence>